<gene>
    <name evidence="4" type="ORF">D0Q02_25890</name>
</gene>
<dbReference type="EMBL" id="QVFU01000045">
    <property type="protein sequence ID" value="RFS43770.1"/>
    <property type="molecule type" value="Genomic_DNA"/>
</dbReference>
<sequence>MTSPSAADTHQPTVDQTTRSATFLIGASGDLGRAVATTLIDAGHRVALTCHANEEAMHDLLARADKAGLDGVGSRCDTRSPDAIRATYQRFVEALGPPGVLVYCAGIRRDRPLLQMADEDWADVLDTNLRGAMQFVRLAGADMVRARFGRIILISSVSGRAGVAGQANYGASKGGMEAMVRALTREFGQFGVTINGVAPGLVESAMTADLPSAVKRGYLSRIPLRRFAEPADIAPLVSFLVSDGARYITGQTFVVDGGLTA</sequence>
<evidence type="ECO:0000259" key="3">
    <source>
        <dbReference type="SMART" id="SM00822"/>
    </source>
</evidence>
<dbReference type="PRINTS" id="PR00081">
    <property type="entry name" value="GDHRDH"/>
</dbReference>
<comment type="caution">
    <text evidence="4">The sequence shown here is derived from an EMBL/GenBank/DDBJ whole genome shotgun (WGS) entry which is preliminary data.</text>
</comment>
<dbReference type="SMART" id="SM00822">
    <property type="entry name" value="PKS_KR"/>
    <property type="match status" value="1"/>
</dbReference>
<keyword evidence="5" id="KW-1185">Reference proteome</keyword>
<dbReference type="AlphaFoldDB" id="A0A372FTC7"/>
<evidence type="ECO:0000313" key="5">
    <source>
        <dbReference type="Proteomes" id="UP000262621"/>
    </source>
</evidence>
<proteinExistence type="inferred from homology"/>
<dbReference type="InterPro" id="IPR002347">
    <property type="entry name" value="SDR_fam"/>
</dbReference>
<dbReference type="InterPro" id="IPR057326">
    <property type="entry name" value="KR_dom"/>
</dbReference>
<dbReference type="PRINTS" id="PR00080">
    <property type="entry name" value="SDRFAMILY"/>
</dbReference>
<protein>
    <submittedName>
        <fullName evidence="4">SDR family oxidoreductase</fullName>
    </submittedName>
</protein>
<reference evidence="4 5" key="1">
    <citation type="submission" date="2018-08" db="EMBL/GenBank/DDBJ databases">
        <title>Verrucosispora craniellae sp. nov., isolated from a marine sponge in the South China Sea.</title>
        <authorList>
            <person name="Li L."/>
            <person name="Lin H.W."/>
        </authorList>
    </citation>
    <scope>NUCLEOTIDE SEQUENCE [LARGE SCALE GENOMIC DNA]</scope>
    <source>
        <strain evidence="4 5">LHW63014</strain>
    </source>
</reference>
<name>A0A372FTC7_9ACTN</name>
<organism evidence="4 5">
    <name type="scientific">Micromonospora craniellae</name>
    <dbReference type="NCBI Taxonomy" id="2294034"/>
    <lineage>
        <taxon>Bacteria</taxon>
        <taxon>Bacillati</taxon>
        <taxon>Actinomycetota</taxon>
        <taxon>Actinomycetes</taxon>
        <taxon>Micromonosporales</taxon>
        <taxon>Micromonosporaceae</taxon>
        <taxon>Micromonospora</taxon>
    </lineage>
</organism>
<evidence type="ECO:0000313" key="4">
    <source>
        <dbReference type="EMBL" id="RFS43770.1"/>
    </source>
</evidence>
<dbReference type="InterPro" id="IPR036291">
    <property type="entry name" value="NAD(P)-bd_dom_sf"/>
</dbReference>
<evidence type="ECO:0000256" key="2">
    <source>
        <dbReference type="ARBA" id="ARBA00023002"/>
    </source>
</evidence>
<dbReference type="OrthoDB" id="5173603at2"/>
<dbReference type="Gene3D" id="3.40.50.720">
    <property type="entry name" value="NAD(P)-binding Rossmann-like Domain"/>
    <property type="match status" value="1"/>
</dbReference>
<accession>A0A372FTC7</accession>
<dbReference type="Pfam" id="PF13561">
    <property type="entry name" value="adh_short_C2"/>
    <property type="match status" value="1"/>
</dbReference>
<dbReference type="Proteomes" id="UP000262621">
    <property type="component" value="Unassembled WGS sequence"/>
</dbReference>
<dbReference type="GO" id="GO:0016491">
    <property type="term" value="F:oxidoreductase activity"/>
    <property type="evidence" value="ECO:0007669"/>
    <property type="project" value="UniProtKB-KW"/>
</dbReference>
<keyword evidence="2" id="KW-0560">Oxidoreductase</keyword>
<dbReference type="FunFam" id="3.40.50.720:FF:000173">
    <property type="entry name" value="3-oxoacyl-[acyl-carrier protein] reductase"/>
    <property type="match status" value="1"/>
</dbReference>
<evidence type="ECO:0000256" key="1">
    <source>
        <dbReference type="ARBA" id="ARBA00006484"/>
    </source>
</evidence>
<dbReference type="SUPFAM" id="SSF51735">
    <property type="entry name" value="NAD(P)-binding Rossmann-fold domains"/>
    <property type="match status" value="1"/>
</dbReference>
<dbReference type="NCBIfam" id="NF009466">
    <property type="entry name" value="PRK12826.1-2"/>
    <property type="match status" value="1"/>
</dbReference>
<dbReference type="RefSeq" id="WP_117230616.1">
    <property type="nucleotide sequence ID" value="NZ_CP061725.1"/>
</dbReference>
<feature type="domain" description="Ketoreductase" evidence="3">
    <location>
        <begin position="20"/>
        <end position="200"/>
    </location>
</feature>
<dbReference type="PANTHER" id="PTHR42879:SF2">
    <property type="entry name" value="3-OXOACYL-[ACYL-CARRIER-PROTEIN] REDUCTASE FABG"/>
    <property type="match status" value="1"/>
</dbReference>
<dbReference type="InterPro" id="IPR050259">
    <property type="entry name" value="SDR"/>
</dbReference>
<comment type="similarity">
    <text evidence="1">Belongs to the short-chain dehydrogenases/reductases (SDR) family.</text>
</comment>
<dbReference type="PANTHER" id="PTHR42879">
    <property type="entry name" value="3-OXOACYL-(ACYL-CARRIER-PROTEIN) REDUCTASE"/>
    <property type="match status" value="1"/>
</dbReference>